<keyword evidence="15" id="KW-1185">Reference proteome</keyword>
<dbReference type="InterPro" id="IPR045851">
    <property type="entry name" value="AMP-bd_C_sf"/>
</dbReference>
<dbReference type="Pfam" id="PF08345">
    <property type="entry name" value="YscJ_FliF_C"/>
    <property type="match status" value="1"/>
</dbReference>
<evidence type="ECO:0000256" key="11">
    <source>
        <dbReference type="SAM" id="Phobius"/>
    </source>
</evidence>
<dbReference type="EMBL" id="JBAKBE010000004">
    <property type="protein sequence ID" value="MEH0096453.1"/>
    <property type="molecule type" value="Genomic_DNA"/>
</dbReference>
<dbReference type="NCBIfam" id="TIGR00206">
    <property type="entry name" value="fliF"/>
    <property type="match status" value="1"/>
</dbReference>
<dbReference type="Pfam" id="PF01514">
    <property type="entry name" value="YscJ_FliF"/>
    <property type="match status" value="1"/>
</dbReference>
<evidence type="ECO:0000256" key="6">
    <source>
        <dbReference type="ARBA" id="ARBA00022989"/>
    </source>
</evidence>
<dbReference type="PANTHER" id="PTHR30046">
    <property type="entry name" value="FLAGELLAR M-RING PROTEIN"/>
    <property type="match status" value="1"/>
</dbReference>
<protein>
    <recommendedName>
        <fullName evidence="9">Flagellar M-ring protein</fullName>
    </recommendedName>
</protein>
<comment type="similarity">
    <text evidence="3 9">Belongs to the FliF family.</text>
</comment>
<evidence type="ECO:0000256" key="10">
    <source>
        <dbReference type="SAM" id="MobiDB-lite"/>
    </source>
</evidence>
<dbReference type="PRINTS" id="PR01009">
    <property type="entry name" value="FLGMRINGFLIF"/>
</dbReference>
<keyword evidence="5 11" id="KW-0812">Transmembrane</keyword>
<dbReference type="RefSeq" id="WP_334250929.1">
    <property type="nucleotide sequence ID" value="NZ_JBAKBE010000004.1"/>
</dbReference>
<dbReference type="Gene3D" id="3.30.300.30">
    <property type="match status" value="1"/>
</dbReference>
<evidence type="ECO:0000256" key="9">
    <source>
        <dbReference type="PIRNR" id="PIRNR004862"/>
    </source>
</evidence>
<feature type="region of interest" description="Disordered" evidence="10">
    <location>
        <begin position="270"/>
        <end position="304"/>
    </location>
</feature>
<evidence type="ECO:0000259" key="13">
    <source>
        <dbReference type="Pfam" id="PF08345"/>
    </source>
</evidence>
<evidence type="ECO:0000256" key="8">
    <source>
        <dbReference type="ARBA" id="ARBA00023143"/>
    </source>
</evidence>
<accession>A0ABU7ZN37</accession>
<proteinExistence type="inferred from homology"/>
<evidence type="ECO:0000256" key="3">
    <source>
        <dbReference type="ARBA" id="ARBA00007971"/>
    </source>
</evidence>
<sequence length="538" mass="58450">MNGLIEFIRTLGAARVAAMGAVAAILIGVFAFIILRVTAPQMAQLYSDLSLEDSSAIVTSLEQQAIPYELRREGSTILIPQEQIARVRMRLAEDGLPTGGSIGYEIFDRTDTLGATSFVQNINHLRAMEGELARTIRSIDRIVSARVHLVIPERQLFQRDARPPSASIAVKVRGSLGAGEIRAIQHLVAAAVDGLTPERVSIVDDAGRLLASSSDDNAEAMLSTQLQERTAEVETRLRNQVEEILNSVVGPGRARVRVAAQIDHNRITETQERFDPEGQVVRSTQTKEEASSRGAGQDAVTVGNQLPNADQGAAGTGDVEASNLNEEIVNYEISKATRTEVVEAGSVKRLSVAVLVDGVYTPNADGVLEYEPRTQEVLDRIAVLVRSAVGFDAARGDVVEVVNLRFAQAPEADFEPASDGMFDFTRDDIMRFAELGVLMLIALLLLLFVVRPLLRRIVTPDEKQPQELVIAPDGTLVAESELPQQQEEEDDGVVIEWLEEAKREGAMQASSIAKVGAMIEDYPSEAVTIVRGWLEEAA</sequence>
<keyword evidence="8 9" id="KW-0975">Bacterial flagellum</keyword>
<keyword evidence="6 11" id="KW-1133">Transmembrane helix</keyword>
<dbReference type="InterPro" id="IPR000067">
    <property type="entry name" value="FlgMring_FliF"/>
</dbReference>
<dbReference type="Proteomes" id="UP001380822">
    <property type="component" value="Unassembled WGS sequence"/>
</dbReference>
<comment type="caution">
    <text evidence="14">The sequence shown here is derived from an EMBL/GenBank/DDBJ whole genome shotgun (WGS) entry which is preliminary data.</text>
</comment>
<evidence type="ECO:0000313" key="15">
    <source>
        <dbReference type="Proteomes" id="UP001380822"/>
    </source>
</evidence>
<feature type="domain" description="Flagellar M-ring N-terminal" evidence="12">
    <location>
        <begin position="38"/>
        <end position="211"/>
    </location>
</feature>
<keyword evidence="14" id="KW-0966">Cell projection</keyword>
<feature type="domain" description="Flagellar M-ring C-terminal" evidence="13">
    <location>
        <begin position="245"/>
        <end position="406"/>
    </location>
</feature>
<evidence type="ECO:0000256" key="4">
    <source>
        <dbReference type="ARBA" id="ARBA00022475"/>
    </source>
</evidence>
<keyword evidence="14" id="KW-0969">Cilium</keyword>
<gene>
    <name evidence="14" type="primary">fliF</name>
    <name evidence="14" type="ORF">V6L76_09320</name>
</gene>
<keyword evidence="7 11" id="KW-0472">Membrane</keyword>
<feature type="transmembrane region" description="Helical" evidence="11">
    <location>
        <begin position="12"/>
        <end position="35"/>
    </location>
</feature>
<evidence type="ECO:0000256" key="1">
    <source>
        <dbReference type="ARBA" id="ARBA00004117"/>
    </source>
</evidence>
<evidence type="ECO:0000256" key="2">
    <source>
        <dbReference type="ARBA" id="ARBA00004651"/>
    </source>
</evidence>
<comment type="subcellular location">
    <subcellularLocation>
        <location evidence="1 9">Bacterial flagellum basal body</location>
    </subcellularLocation>
    <subcellularLocation>
        <location evidence="2">Cell membrane</location>
        <topology evidence="2">Multi-pass membrane protein</topology>
    </subcellularLocation>
</comment>
<reference evidence="14 15" key="1">
    <citation type="submission" date="2024-02" db="EMBL/GenBank/DDBJ databases">
        <title>A new putative Pannonibacter species isolated from two cases of bloodstream infections in paediatric patients.</title>
        <authorList>
            <person name="Castellana S."/>
            <person name="De Laurentiis V."/>
            <person name="Grassi M."/>
            <person name="De Leonardis F."/>
            <person name="Mosca A."/>
            <person name="De Carlo C."/>
            <person name="Sparapano E."/>
            <person name="Ronga L."/>
            <person name="Santacroce L."/>
            <person name="Chironna M."/>
            <person name="De Robertis A."/>
            <person name="Bianco A."/>
            <person name="Del Sambro L."/>
            <person name="Capozzi L."/>
            <person name="Parisi A."/>
        </authorList>
    </citation>
    <scope>NUCLEOTIDE SEQUENCE [LARGE SCALE GENOMIC DNA]</scope>
    <source>
        <strain evidence="14 15">Pt2</strain>
    </source>
</reference>
<keyword evidence="14" id="KW-0282">Flagellum</keyword>
<dbReference type="InterPro" id="IPR013556">
    <property type="entry name" value="Flag_M-ring_C"/>
</dbReference>
<comment type="function">
    <text evidence="9">The M ring may be actively involved in energy transduction.</text>
</comment>
<feature type="transmembrane region" description="Helical" evidence="11">
    <location>
        <begin position="435"/>
        <end position="454"/>
    </location>
</feature>
<evidence type="ECO:0000256" key="5">
    <source>
        <dbReference type="ARBA" id="ARBA00022692"/>
    </source>
</evidence>
<keyword evidence="4" id="KW-1003">Cell membrane</keyword>
<organism evidence="14 15">
    <name type="scientific">Pannonibacter anstelovis</name>
    <dbReference type="NCBI Taxonomy" id="3121537"/>
    <lineage>
        <taxon>Bacteria</taxon>
        <taxon>Pseudomonadati</taxon>
        <taxon>Pseudomonadota</taxon>
        <taxon>Alphaproteobacteria</taxon>
        <taxon>Hyphomicrobiales</taxon>
        <taxon>Stappiaceae</taxon>
        <taxon>Pannonibacter</taxon>
    </lineage>
</organism>
<evidence type="ECO:0000313" key="14">
    <source>
        <dbReference type="EMBL" id="MEH0096453.1"/>
    </source>
</evidence>
<name>A0ABU7ZN37_9HYPH</name>
<evidence type="ECO:0000256" key="7">
    <source>
        <dbReference type="ARBA" id="ARBA00023136"/>
    </source>
</evidence>
<dbReference type="InterPro" id="IPR043427">
    <property type="entry name" value="YscJ/FliF"/>
</dbReference>
<dbReference type="InterPro" id="IPR006182">
    <property type="entry name" value="FliF_N_dom"/>
</dbReference>
<evidence type="ECO:0000259" key="12">
    <source>
        <dbReference type="Pfam" id="PF01514"/>
    </source>
</evidence>
<dbReference type="PANTHER" id="PTHR30046:SF0">
    <property type="entry name" value="FLAGELLAR M-RING PROTEIN"/>
    <property type="match status" value="1"/>
</dbReference>
<dbReference type="PIRSF" id="PIRSF004862">
    <property type="entry name" value="FliF"/>
    <property type="match status" value="1"/>
</dbReference>